<dbReference type="PROSITE" id="PS51272">
    <property type="entry name" value="SLH"/>
    <property type="match status" value="2"/>
</dbReference>
<protein>
    <submittedName>
        <fullName evidence="3">S-layer homology domain-containing protein</fullName>
    </submittedName>
</protein>
<name>A0A385YR10_9BACL</name>
<evidence type="ECO:0000256" key="1">
    <source>
        <dbReference type="SAM" id="SignalP"/>
    </source>
</evidence>
<feature type="signal peptide" evidence="1">
    <location>
        <begin position="1"/>
        <end position="26"/>
    </location>
</feature>
<reference evidence="4" key="1">
    <citation type="submission" date="2018-09" db="EMBL/GenBank/DDBJ databases">
        <authorList>
            <person name="Zhu H."/>
        </authorList>
    </citation>
    <scope>NUCLEOTIDE SEQUENCE [LARGE SCALE GENOMIC DNA]</scope>
    <source>
        <strain evidence="4">K2R23-3</strain>
    </source>
</reference>
<dbReference type="InterPro" id="IPR051465">
    <property type="entry name" value="Cell_Envelope_Struct_Comp"/>
</dbReference>
<evidence type="ECO:0000313" key="3">
    <source>
        <dbReference type="EMBL" id="AYC28921.1"/>
    </source>
</evidence>
<evidence type="ECO:0000259" key="2">
    <source>
        <dbReference type="PROSITE" id="PS51272"/>
    </source>
</evidence>
<evidence type="ECO:0000313" key="4">
    <source>
        <dbReference type="Proteomes" id="UP000265725"/>
    </source>
</evidence>
<dbReference type="InterPro" id="IPR001119">
    <property type="entry name" value="SLH_dom"/>
</dbReference>
<proteinExistence type="predicted"/>
<sequence>MDGMKKWLASLAIATMVTTSIGTAEAASASVRESVFSDLSINNKLYESVYTMYVREVMEFEEGLALNGGDRVYPLQEISRAQAAQFLYNLLGLTLEGKTAFTDVSANHPNYEAISTLASNHVVDGYPDGSFHPSEKLTRAQMSKIIANAFQLKESTEPIPFTDVNERFFPYVSAIYAKNITDGKTATQYGSNEFITKQEMAAFMDRGYNFRNASEYNDNEIKMKTNELTRKIRILMVQGFLARHPKPQQLSDIESDLKLLTIEPAYSMIGNIYKASCVACDVPFVMNDMNFELKYNVLAKSDTRIVIESAVAENLFDLGGNYELEMTKQNGTWKLKNWKLKSFDEEPLQLSDDETQEYLISKLSSMYGGIVRSLTYNGRSENGLYDRYQFTVNGETFRIFYKPSSAMIQEDLGI</sequence>
<dbReference type="Proteomes" id="UP000265725">
    <property type="component" value="Chromosome"/>
</dbReference>
<organism evidence="3 4">
    <name type="scientific">Paenisporosarcina cavernae</name>
    <dbReference type="NCBI Taxonomy" id="2320858"/>
    <lineage>
        <taxon>Bacteria</taxon>
        <taxon>Bacillati</taxon>
        <taxon>Bacillota</taxon>
        <taxon>Bacilli</taxon>
        <taxon>Bacillales</taxon>
        <taxon>Caryophanaceae</taxon>
        <taxon>Paenisporosarcina</taxon>
    </lineage>
</organism>
<dbReference type="AlphaFoldDB" id="A0A385YR10"/>
<dbReference type="PANTHER" id="PTHR43308:SF1">
    <property type="entry name" value="OUTER MEMBRANE PROTEIN ALPHA"/>
    <property type="match status" value="1"/>
</dbReference>
<dbReference type="PANTHER" id="PTHR43308">
    <property type="entry name" value="OUTER MEMBRANE PROTEIN ALPHA-RELATED"/>
    <property type="match status" value="1"/>
</dbReference>
<dbReference type="KEGG" id="paek:D3873_03190"/>
<keyword evidence="4" id="KW-1185">Reference proteome</keyword>
<dbReference type="OrthoDB" id="2439185at2"/>
<feature type="chain" id="PRO_5017241870" evidence="1">
    <location>
        <begin position="27"/>
        <end position="414"/>
    </location>
</feature>
<accession>A0A385YR10</accession>
<keyword evidence="1" id="KW-0732">Signal</keyword>
<gene>
    <name evidence="3" type="ORF">D3873_03190</name>
</gene>
<dbReference type="Pfam" id="PF00395">
    <property type="entry name" value="SLH"/>
    <property type="match status" value="2"/>
</dbReference>
<feature type="domain" description="SLH" evidence="2">
    <location>
        <begin position="97"/>
        <end position="160"/>
    </location>
</feature>
<dbReference type="EMBL" id="CP032418">
    <property type="protein sequence ID" value="AYC28921.1"/>
    <property type="molecule type" value="Genomic_DNA"/>
</dbReference>
<feature type="domain" description="SLH" evidence="2">
    <location>
        <begin position="32"/>
        <end position="96"/>
    </location>
</feature>